<dbReference type="EMBL" id="CADCXU010008696">
    <property type="protein sequence ID" value="CAA9999354.1"/>
    <property type="molecule type" value="Genomic_DNA"/>
</dbReference>
<protein>
    <submittedName>
        <fullName evidence="1">Uncharacterized protein</fullName>
    </submittedName>
</protein>
<dbReference type="Proteomes" id="UP000479000">
    <property type="component" value="Unassembled WGS sequence"/>
</dbReference>
<evidence type="ECO:0000313" key="1">
    <source>
        <dbReference type="EMBL" id="CAA9999354.1"/>
    </source>
</evidence>
<sequence>MGQARPTFGRQNIPSCTSVGVALCRNPRQRCACPFMSVHVRQFYDRASTVHGFGLPLSSLR</sequence>
<gene>
    <name evidence="1" type="ORF">NTEN_LOCUS5637</name>
</gene>
<evidence type="ECO:0000313" key="2">
    <source>
        <dbReference type="Proteomes" id="UP000479000"/>
    </source>
</evidence>
<keyword evidence="2" id="KW-1185">Reference proteome</keyword>
<accession>A0A6H5GAG9</accession>
<feature type="non-terminal residue" evidence="1">
    <location>
        <position position="61"/>
    </location>
</feature>
<organism evidence="1 2">
    <name type="scientific">Nesidiocoris tenuis</name>
    <dbReference type="NCBI Taxonomy" id="355587"/>
    <lineage>
        <taxon>Eukaryota</taxon>
        <taxon>Metazoa</taxon>
        <taxon>Ecdysozoa</taxon>
        <taxon>Arthropoda</taxon>
        <taxon>Hexapoda</taxon>
        <taxon>Insecta</taxon>
        <taxon>Pterygota</taxon>
        <taxon>Neoptera</taxon>
        <taxon>Paraneoptera</taxon>
        <taxon>Hemiptera</taxon>
        <taxon>Heteroptera</taxon>
        <taxon>Panheteroptera</taxon>
        <taxon>Cimicomorpha</taxon>
        <taxon>Miridae</taxon>
        <taxon>Dicyphina</taxon>
        <taxon>Nesidiocoris</taxon>
    </lineage>
</organism>
<proteinExistence type="predicted"/>
<reference evidence="1 2" key="1">
    <citation type="submission" date="2020-02" db="EMBL/GenBank/DDBJ databases">
        <authorList>
            <person name="Ferguson B K."/>
        </authorList>
    </citation>
    <scope>NUCLEOTIDE SEQUENCE [LARGE SCALE GENOMIC DNA]</scope>
</reference>
<name>A0A6H5GAG9_9HEMI</name>
<dbReference type="AlphaFoldDB" id="A0A6H5GAG9"/>